<evidence type="ECO:0000256" key="7">
    <source>
        <dbReference type="ARBA" id="ARBA00023136"/>
    </source>
</evidence>
<dbReference type="HOGENOM" id="CLU_033536_0_1_6"/>
<feature type="transmembrane region" description="Helical" evidence="9">
    <location>
        <begin position="276"/>
        <end position="301"/>
    </location>
</feature>
<comment type="similarity">
    <text evidence="8">Belongs to the glycosyltransferase 2 family. GtrB subfamily.</text>
</comment>
<keyword evidence="5 9" id="KW-0812">Transmembrane</keyword>
<keyword evidence="7 9" id="KW-0472">Membrane</keyword>
<keyword evidence="6 9" id="KW-1133">Transmembrane helix</keyword>
<dbReference type="Pfam" id="PF00535">
    <property type="entry name" value="Glycos_transf_2"/>
    <property type="match status" value="1"/>
</dbReference>
<evidence type="ECO:0000256" key="9">
    <source>
        <dbReference type="SAM" id="Phobius"/>
    </source>
</evidence>
<dbReference type="AlphaFoldDB" id="A9KCN3"/>
<dbReference type="RefSeq" id="WP_011997108.1">
    <property type="nucleotide sequence ID" value="NC_009727.1"/>
</dbReference>
<dbReference type="InterPro" id="IPR029044">
    <property type="entry name" value="Nucleotide-diphossugar_trans"/>
</dbReference>
<organism evidence="11 12">
    <name type="scientific">Coxiella burnetii (strain Dugway 5J108-111)</name>
    <dbReference type="NCBI Taxonomy" id="434922"/>
    <lineage>
        <taxon>Bacteria</taxon>
        <taxon>Pseudomonadati</taxon>
        <taxon>Pseudomonadota</taxon>
        <taxon>Gammaproteobacteria</taxon>
        <taxon>Legionellales</taxon>
        <taxon>Coxiellaceae</taxon>
        <taxon>Coxiella</taxon>
    </lineage>
</organism>
<dbReference type="InterPro" id="IPR050256">
    <property type="entry name" value="Glycosyltransferase_2"/>
</dbReference>
<dbReference type="SUPFAM" id="SSF53448">
    <property type="entry name" value="Nucleotide-diphospho-sugar transferases"/>
    <property type="match status" value="1"/>
</dbReference>
<dbReference type="PANTHER" id="PTHR48090">
    <property type="entry name" value="UNDECAPRENYL-PHOSPHATE 4-DEOXY-4-FORMAMIDO-L-ARABINOSE TRANSFERASE-RELATED"/>
    <property type="match status" value="1"/>
</dbReference>
<dbReference type="Proteomes" id="UP000008555">
    <property type="component" value="Chromosome"/>
</dbReference>
<keyword evidence="4 11" id="KW-0808">Transferase</keyword>
<evidence type="ECO:0000256" key="4">
    <source>
        <dbReference type="ARBA" id="ARBA00022679"/>
    </source>
</evidence>
<dbReference type="PANTHER" id="PTHR48090:SF8">
    <property type="entry name" value="GLYCOSYLTRANSFERASE CSBB-RELATED"/>
    <property type="match status" value="1"/>
</dbReference>
<accession>A9KCN3</accession>
<comment type="subcellular location">
    <subcellularLocation>
        <location evidence="1">Cell membrane</location>
        <topology evidence="1">Multi-pass membrane protein</topology>
    </subcellularLocation>
</comment>
<dbReference type="GO" id="GO:0005886">
    <property type="term" value="C:plasma membrane"/>
    <property type="evidence" value="ECO:0007669"/>
    <property type="project" value="UniProtKB-SubCell"/>
</dbReference>
<evidence type="ECO:0000256" key="5">
    <source>
        <dbReference type="ARBA" id="ARBA00022692"/>
    </source>
</evidence>
<dbReference type="EMBL" id="CP000733">
    <property type="protein sequence ID" value="ABS76862.1"/>
    <property type="molecule type" value="Genomic_DNA"/>
</dbReference>
<feature type="transmembrane region" description="Helical" evidence="9">
    <location>
        <begin position="243"/>
        <end position="264"/>
    </location>
</feature>
<dbReference type="InterPro" id="IPR001173">
    <property type="entry name" value="Glyco_trans_2-like"/>
</dbReference>
<evidence type="ECO:0000259" key="10">
    <source>
        <dbReference type="Pfam" id="PF00535"/>
    </source>
</evidence>
<gene>
    <name evidence="11" type="ordered locus">CBUD_1485</name>
</gene>
<dbReference type="EC" id="2.4.1.78" evidence="11"/>
<evidence type="ECO:0000313" key="12">
    <source>
        <dbReference type="Proteomes" id="UP000008555"/>
    </source>
</evidence>
<proteinExistence type="inferred from homology"/>
<dbReference type="CDD" id="cd04187">
    <property type="entry name" value="DPM1_like_bac"/>
    <property type="match status" value="1"/>
</dbReference>
<protein>
    <submittedName>
        <fullName evidence="11">Polyprenyl-phosphate beta-D-glucosyltransferase</fullName>
        <ecNumber evidence="11">2.4.1.78</ecNumber>
    </submittedName>
</protein>
<evidence type="ECO:0000313" key="11">
    <source>
        <dbReference type="EMBL" id="ABS76862.1"/>
    </source>
</evidence>
<dbReference type="FunFam" id="3.90.550.10:FF:000079">
    <property type="entry name" value="Probable glycosyl transferase"/>
    <property type="match status" value="1"/>
</dbReference>
<name>A9KCN3_COXBN</name>
<feature type="domain" description="Glycosyltransferase 2-like" evidence="10">
    <location>
        <begin position="19"/>
        <end position="182"/>
    </location>
</feature>
<keyword evidence="3 11" id="KW-0328">Glycosyltransferase</keyword>
<evidence type="ECO:0000256" key="3">
    <source>
        <dbReference type="ARBA" id="ARBA00022676"/>
    </source>
</evidence>
<evidence type="ECO:0000256" key="6">
    <source>
        <dbReference type="ARBA" id="ARBA00022989"/>
    </source>
</evidence>
<evidence type="ECO:0000256" key="2">
    <source>
        <dbReference type="ARBA" id="ARBA00022475"/>
    </source>
</evidence>
<dbReference type="GO" id="GO:0047272">
    <property type="term" value="F:phosphopolyprenol glucosyltransferase activity"/>
    <property type="evidence" value="ECO:0007669"/>
    <property type="project" value="UniProtKB-EC"/>
</dbReference>
<sequence>MTNTNDRINCLAQKKLFISCIVPLHNEQGNVLRFFPALRNEIAQYTDQFEIIAIDDGSTDQTRIALSQLYQTIPELKTIFLSRRFGKEKAISAGIDYVKGDATLIIDGDFQHPFSTIKEFLRRWAEGYDMVYGIRHDRKQEGWFKKTCTGLFYKFTQFFTEVPIPKNAGDFRLLDKRVVEALRACPENNRFMKGLYAWVGFDSVGVEFEVQARQAGKTSWSFKRLFSLALHGIFSFSDVPLRFWSLLGFTISSISFIYALWIILDTLLFGVDLPGFATIVVAIVFFGGIQLLSIGILGEYIGRIFTEVKQRPRYLIAKKHGFDD</sequence>
<dbReference type="Gene3D" id="3.90.550.10">
    <property type="entry name" value="Spore Coat Polysaccharide Biosynthesis Protein SpsA, Chain A"/>
    <property type="match status" value="1"/>
</dbReference>
<evidence type="ECO:0000256" key="8">
    <source>
        <dbReference type="ARBA" id="ARBA00038152"/>
    </source>
</evidence>
<dbReference type="KEGG" id="cbd:CBUD_1485"/>
<keyword evidence="2" id="KW-1003">Cell membrane</keyword>
<evidence type="ECO:0000256" key="1">
    <source>
        <dbReference type="ARBA" id="ARBA00004651"/>
    </source>
</evidence>
<dbReference type="CAZy" id="GT2">
    <property type="family name" value="Glycosyltransferase Family 2"/>
</dbReference>
<reference evidence="11 12" key="1">
    <citation type="journal article" date="2009" name="Infect. Immun.">
        <title>Comparative genomics reveal extensive transposon-mediated genomic plasticity and diversity among potential effector proteins within the genus Coxiella.</title>
        <authorList>
            <person name="Beare P.A."/>
            <person name="Unsworth N."/>
            <person name="Andoh M."/>
            <person name="Voth D.E."/>
            <person name="Omsland A."/>
            <person name="Gilk S.D."/>
            <person name="Williams K.P."/>
            <person name="Sobral B.W."/>
            <person name="Kupko J.J.III."/>
            <person name="Porcella S.F."/>
            <person name="Samuel J.E."/>
            <person name="Heinzen R.A."/>
        </authorList>
    </citation>
    <scope>NUCLEOTIDE SEQUENCE [LARGE SCALE GENOMIC DNA]</scope>
    <source>
        <strain evidence="11 12">Dugway 5J108-111</strain>
    </source>
</reference>